<evidence type="ECO:0000313" key="1">
    <source>
        <dbReference type="EMBL" id="MBX33680.1"/>
    </source>
</evidence>
<name>A0A2P2MTX9_RHIMU</name>
<dbReference type="AlphaFoldDB" id="A0A2P2MTX9"/>
<reference evidence="1" key="1">
    <citation type="submission" date="2018-02" db="EMBL/GenBank/DDBJ databases">
        <title>Rhizophora mucronata_Transcriptome.</title>
        <authorList>
            <person name="Meera S.P."/>
            <person name="Sreeshan A."/>
            <person name="Augustine A."/>
        </authorList>
    </citation>
    <scope>NUCLEOTIDE SEQUENCE</scope>
    <source>
        <tissue evidence="1">Leaf</tissue>
    </source>
</reference>
<sequence length="19" mass="2432">MKSLLARGFWRRWDLKVIR</sequence>
<organism evidence="1">
    <name type="scientific">Rhizophora mucronata</name>
    <name type="common">Asiatic mangrove</name>
    <dbReference type="NCBI Taxonomy" id="61149"/>
    <lineage>
        <taxon>Eukaryota</taxon>
        <taxon>Viridiplantae</taxon>
        <taxon>Streptophyta</taxon>
        <taxon>Embryophyta</taxon>
        <taxon>Tracheophyta</taxon>
        <taxon>Spermatophyta</taxon>
        <taxon>Magnoliopsida</taxon>
        <taxon>eudicotyledons</taxon>
        <taxon>Gunneridae</taxon>
        <taxon>Pentapetalae</taxon>
        <taxon>rosids</taxon>
        <taxon>fabids</taxon>
        <taxon>Malpighiales</taxon>
        <taxon>Rhizophoraceae</taxon>
        <taxon>Rhizophora</taxon>
    </lineage>
</organism>
<proteinExistence type="predicted"/>
<protein>
    <submittedName>
        <fullName evidence="1">Uncharacterized protein</fullName>
    </submittedName>
</protein>
<accession>A0A2P2MTX9</accession>
<dbReference type="EMBL" id="GGEC01053196">
    <property type="protein sequence ID" value="MBX33680.1"/>
    <property type="molecule type" value="Transcribed_RNA"/>
</dbReference>